<accession>A0A8J6C808</accession>
<protein>
    <recommendedName>
        <fullName evidence="4">Nucleotide-diphospho-sugar transferase domain-containing protein</fullName>
    </recommendedName>
</protein>
<organism evidence="2 3">
    <name type="scientific">Diacronema lutheri</name>
    <name type="common">Unicellular marine alga</name>
    <name type="synonym">Monochrysis lutheri</name>
    <dbReference type="NCBI Taxonomy" id="2081491"/>
    <lineage>
        <taxon>Eukaryota</taxon>
        <taxon>Haptista</taxon>
        <taxon>Haptophyta</taxon>
        <taxon>Pavlovophyceae</taxon>
        <taxon>Pavlovales</taxon>
        <taxon>Pavlovaceae</taxon>
        <taxon>Diacronema</taxon>
    </lineage>
</organism>
<keyword evidence="3" id="KW-1185">Reference proteome</keyword>
<feature type="chain" id="PRO_5035193305" description="Nucleotide-diphospho-sugar transferase domain-containing protein" evidence="1">
    <location>
        <begin position="27"/>
        <end position="295"/>
    </location>
</feature>
<dbReference type="AlphaFoldDB" id="A0A8J6C808"/>
<dbReference type="OrthoDB" id="10341088at2759"/>
<sequence>MAAIGVGRQRPVPTLLLLGLPAFAAAPPRFAVVTTVVSRPCDLAVDRICRAHHTQTKIAALAYKLGCQLSNVGYAGPKAILMHGVYAPSSMAMLAAQGWRVHNVTADLRALFPAGVPGRARPALQIPPRRAGVVQPRNDGWATLYKLYAWSLVEFELVLHTDLDVVFSASPEPAIRAALATRLVFQALPEEAYRGYHGLNTHIMLLRPNTDVFSLLMTNAVRGHFVPFTRTEQDVLETVFPPEVGEEWGANGTAVRAVPWPHHKHWGPDADKAICRRHAACCPAPNEQHDPSPAR</sequence>
<dbReference type="EMBL" id="JAGTXO010000017">
    <property type="protein sequence ID" value="KAG8463239.1"/>
    <property type="molecule type" value="Genomic_DNA"/>
</dbReference>
<dbReference type="InterPro" id="IPR029044">
    <property type="entry name" value="Nucleotide-diphossugar_trans"/>
</dbReference>
<dbReference type="Proteomes" id="UP000751190">
    <property type="component" value="Unassembled WGS sequence"/>
</dbReference>
<dbReference type="Gene3D" id="3.90.550.10">
    <property type="entry name" value="Spore Coat Polysaccharide Biosynthesis Protein SpsA, Chain A"/>
    <property type="match status" value="1"/>
</dbReference>
<comment type="caution">
    <text evidence="2">The sequence shown here is derived from an EMBL/GenBank/DDBJ whole genome shotgun (WGS) entry which is preliminary data.</text>
</comment>
<reference evidence="2" key="1">
    <citation type="submission" date="2021-05" db="EMBL/GenBank/DDBJ databases">
        <title>The genome of the haptophyte Pavlova lutheri (Diacronema luteri, Pavlovales) - a model for lipid biosynthesis in eukaryotic algae.</title>
        <authorList>
            <person name="Hulatt C.J."/>
            <person name="Posewitz M.C."/>
        </authorList>
    </citation>
    <scope>NUCLEOTIDE SEQUENCE</scope>
    <source>
        <strain evidence="2">NIVA-4/92</strain>
    </source>
</reference>
<keyword evidence="1" id="KW-0732">Signal</keyword>
<feature type="signal peptide" evidence="1">
    <location>
        <begin position="1"/>
        <end position="26"/>
    </location>
</feature>
<evidence type="ECO:0008006" key="4">
    <source>
        <dbReference type="Google" id="ProtNLM"/>
    </source>
</evidence>
<proteinExistence type="predicted"/>
<evidence type="ECO:0000256" key="1">
    <source>
        <dbReference type="SAM" id="SignalP"/>
    </source>
</evidence>
<gene>
    <name evidence="2" type="ORF">KFE25_011236</name>
</gene>
<dbReference type="SUPFAM" id="SSF53448">
    <property type="entry name" value="Nucleotide-diphospho-sugar transferases"/>
    <property type="match status" value="1"/>
</dbReference>
<evidence type="ECO:0000313" key="2">
    <source>
        <dbReference type="EMBL" id="KAG8463239.1"/>
    </source>
</evidence>
<evidence type="ECO:0000313" key="3">
    <source>
        <dbReference type="Proteomes" id="UP000751190"/>
    </source>
</evidence>
<name>A0A8J6C808_DIALT</name>